<name>A0ABX7MW30_9GAMM</name>
<gene>
    <name evidence="2" type="ORF">LPB19_06570</name>
</gene>
<dbReference type="InterPro" id="IPR039013">
    <property type="entry name" value="YgiF"/>
</dbReference>
<dbReference type="SUPFAM" id="SSF55154">
    <property type="entry name" value="CYTH-like phosphatases"/>
    <property type="match status" value="1"/>
</dbReference>
<organism evidence="2 3">
    <name type="scientific">Marinobacter salinisoli</name>
    <dbReference type="NCBI Taxonomy" id="2769486"/>
    <lineage>
        <taxon>Bacteria</taxon>
        <taxon>Pseudomonadati</taxon>
        <taxon>Pseudomonadota</taxon>
        <taxon>Gammaproteobacteria</taxon>
        <taxon>Pseudomonadales</taxon>
        <taxon>Marinobacteraceae</taxon>
        <taxon>Marinobacter</taxon>
    </lineage>
</organism>
<dbReference type="Proteomes" id="UP000663555">
    <property type="component" value="Chromosome"/>
</dbReference>
<dbReference type="PANTHER" id="PTHR39569:SF1">
    <property type="entry name" value="INORGANIC TRIPHOSPHATASE"/>
    <property type="match status" value="1"/>
</dbReference>
<reference evidence="2 3" key="1">
    <citation type="submission" date="2021-03" db="EMBL/GenBank/DDBJ databases">
        <title>Genome sequencing of Marinobacter sp. LPB0319.</title>
        <authorList>
            <person name="Kim J."/>
        </authorList>
    </citation>
    <scope>NUCLEOTIDE SEQUENCE [LARGE SCALE GENOMIC DNA]</scope>
    <source>
        <strain evidence="2 3">LPB0319</strain>
    </source>
</reference>
<dbReference type="PANTHER" id="PTHR39569">
    <property type="entry name" value="INORGANIC TRIPHOSPHATASE"/>
    <property type="match status" value="1"/>
</dbReference>
<proteinExistence type="predicted"/>
<dbReference type="Pfam" id="PF01928">
    <property type="entry name" value="CYTH"/>
    <property type="match status" value="1"/>
</dbReference>
<dbReference type="CDD" id="cd07756">
    <property type="entry name" value="CYTH-like_Pase_CHAD"/>
    <property type="match status" value="1"/>
</dbReference>
<dbReference type="Gene3D" id="2.40.320.10">
    <property type="entry name" value="Hypothetical Protein Pfu-838710-001"/>
    <property type="match status" value="1"/>
</dbReference>
<feature type="domain" description="CYTH" evidence="1">
    <location>
        <begin position="2"/>
        <end position="199"/>
    </location>
</feature>
<evidence type="ECO:0000313" key="2">
    <source>
        <dbReference type="EMBL" id="QSP96493.1"/>
    </source>
</evidence>
<dbReference type="EMBL" id="CP071247">
    <property type="protein sequence ID" value="QSP96493.1"/>
    <property type="molecule type" value="Genomic_DNA"/>
</dbReference>
<dbReference type="PROSITE" id="PS51707">
    <property type="entry name" value="CYTH"/>
    <property type="match status" value="1"/>
</dbReference>
<keyword evidence="3" id="KW-1185">Reference proteome</keyword>
<evidence type="ECO:0000259" key="1">
    <source>
        <dbReference type="PROSITE" id="PS51707"/>
    </source>
</evidence>
<dbReference type="InterPro" id="IPR033469">
    <property type="entry name" value="CYTH-like_dom_sf"/>
</dbReference>
<dbReference type="InterPro" id="IPR023577">
    <property type="entry name" value="CYTH_domain"/>
</dbReference>
<protein>
    <submittedName>
        <fullName evidence="2">CYTH domain-containing protein</fullName>
    </submittedName>
</protein>
<sequence length="284" mass="31709">MPQELEIKLTLEPAPADDAYRWLSSLPETSVGPTKRLANTYFDTPDASLNRLKAALRIRKAGDRYIQTLKTQGEFVAGAHRRLEWEWPLPSAVLDRDLLLATSLVDSVSLDELKPVFETNFERRILMLDDGKAVIECAFDRGEIVSGGQSVPLCEVEFELKSGQEDRLLYWASKLGEQVSFFINLISKAEQGYFLAGVHRPASLSAGAEPVSKLFHGLSRLWLTGELPQEYVEAVAELKAKETKTDWRTEIELFERLMAEPSSAKVSDLGKAQLALLRTGVADE</sequence>
<accession>A0ABX7MW30</accession>
<evidence type="ECO:0000313" key="3">
    <source>
        <dbReference type="Proteomes" id="UP000663555"/>
    </source>
</evidence>
<dbReference type="SMART" id="SM01118">
    <property type="entry name" value="CYTH"/>
    <property type="match status" value="1"/>
</dbReference>